<sequence>DNLIEGFIKFIDHFEGRYEGNICGECLEYWKTIKEHYKGV</sequence>
<reference evidence="1" key="1">
    <citation type="journal article" date="2014" name="Front. Microbiol.">
        <title>High frequency of phylogenetically diverse reductive dehalogenase-homologous genes in deep subseafloor sedimentary metagenomes.</title>
        <authorList>
            <person name="Kawai M."/>
            <person name="Futagami T."/>
            <person name="Toyoda A."/>
            <person name="Takaki Y."/>
            <person name="Nishi S."/>
            <person name="Hori S."/>
            <person name="Arai W."/>
            <person name="Tsubouchi T."/>
            <person name="Morono Y."/>
            <person name="Uchiyama I."/>
            <person name="Ito T."/>
            <person name="Fujiyama A."/>
            <person name="Inagaki F."/>
            <person name="Takami H."/>
        </authorList>
    </citation>
    <scope>NUCLEOTIDE SEQUENCE</scope>
    <source>
        <strain evidence="1">Expedition CK06-06</strain>
    </source>
</reference>
<comment type="caution">
    <text evidence="1">The sequence shown here is derived from an EMBL/GenBank/DDBJ whole genome shotgun (WGS) entry which is preliminary data.</text>
</comment>
<dbReference type="EMBL" id="BARU01007679">
    <property type="protein sequence ID" value="GAH46882.1"/>
    <property type="molecule type" value="Genomic_DNA"/>
</dbReference>
<organism evidence="1">
    <name type="scientific">marine sediment metagenome</name>
    <dbReference type="NCBI Taxonomy" id="412755"/>
    <lineage>
        <taxon>unclassified sequences</taxon>
        <taxon>metagenomes</taxon>
        <taxon>ecological metagenomes</taxon>
    </lineage>
</organism>
<name>X1FPH0_9ZZZZ</name>
<proteinExistence type="predicted"/>
<evidence type="ECO:0000313" key="1">
    <source>
        <dbReference type="EMBL" id="GAH46882.1"/>
    </source>
</evidence>
<feature type="non-terminal residue" evidence="1">
    <location>
        <position position="1"/>
    </location>
</feature>
<accession>X1FPH0</accession>
<protein>
    <submittedName>
        <fullName evidence="1">Uncharacterized protein</fullName>
    </submittedName>
</protein>
<dbReference type="AlphaFoldDB" id="X1FPH0"/>
<gene>
    <name evidence="1" type="ORF">S03H2_15133</name>
</gene>